<dbReference type="GO" id="GO:0005634">
    <property type="term" value="C:nucleus"/>
    <property type="evidence" value="ECO:0007669"/>
    <property type="project" value="TreeGrafter"/>
</dbReference>
<feature type="compositionally biased region" description="Polar residues" evidence="1">
    <location>
        <begin position="170"/>
        <end position="179"/>
    </location>
</feature>
<feature type="compositionally biased region" description="Polar residues" evidence="1">
    <location>
        <begin position="834"/>
        <end position="844"/>
    </location>
</feature>
<feature type="compositionally biased region" description="Basic and acidic residues" evidence="1">
    <location>
        <begin position="896"/>
        <end position="905"/>
    </location>
</feature>
<feature type="compositionally biased region" description="Low complexity" evidence="1">
    <location>
        <begin position="68"/>
        <end position="83"/>
    </location>
</feature>
<feature type="compositionally biased region" description="Polar residues" evidence="1">
    <location>
        <begin position="487"/>
        <end position="525"/>
    </location>
</feature>
<feature type="compositionally biased region" description="Low complexity" evidence="1">
    <location>
        <begin position="353"/>
        <end position="368"/>
    </location>
</feature>
<feature type="compositionally biased region" description="Polar residues" evidence="1">
    <location>
        <begin position="666"/>
        <end position="677"/>
    </location>
</feature>
<dbReference type="GO" id="GO:0000178">
    <property type="term" value="C:exosome (RNase complex)"/>
    <property type="evidence" value="ECO:0007669"/>
    <property type="project" value="TreeGrafter"/>
</dbReference>
<feature type="compositionally biased region" description="Polar residues" evidence="1">
    <location>
        <begin position="215"/>
        <end position="228"/>
    </location>
</feature>
<dbReference type="Pfam" id="PF10650">
    <property type="entry name" value="zf-C3H1"/>
    <property type="match status" value="1"/>
</dbReference>
<feature type="compositionally biased region" description="Low complexity" evidence="1">
    <location>
        <begin position="1059"/>
        <end position="1068"/>
    </location>
</feature>
<dbReference type="eggNOG" id="KOG4839">
    <property type="taxonomic scope" value="Eukaryota"/>
</dbReference>
<feature type="compositionally biased region" description="Polar residues" evidence="1">
    <location>
        <begin position="572"/>
        <end position="592"/>
    </location>
</feature>
<dbReference type="InterPro" id="IPR039278">
    <property type="entry name" value="Red1"/>
</dbReference>
<sequence>MAYNSHQPPGYGSPFAFSHPRPQQSAPGTQSDGHQGHSHVQHAPAPNVFPSIPGLQQPPPALPGFNFASYSQNNQQQLQYPPAGAWPQQLPPDPQTWMSMFQQHGMFPPPPMPGVAGPLPSLPQAPQHHTMPMRFPPPPPPPQSYPQPTMPAGGRIQEVTDSDREDGELSESNGASRVPSTGKAPMGTPRSMPQVTSAARRVEEAYNPDRPAVGQTPSKPSAAANSRPKTPPSLEKKVQKDREEAKQFIKTLNSSGIGYRVLAQEPLDAELLRGLYQSLNLPSEPAQIALPNGNANATAKSAAEHLSNQSNQPVDNSKPKQAVPVVKTNAVSSMASKAAASPVTRGDRTDYIARLQAARMAKQAAEAKPSTPQQTSQANSTSKSATTVPAVQASQATPTPAVKTSITDEQRRARTTELVKQRLKELKGQPKSAPPVKENTVSEPLTKETVQPPSAPTQNTIPATATSDTRANRAPITAFPGIPGLFMNNQQQHVRETSTPVRPTSSIPQKRSAPSDSTGASTPHSCVTPYSRPLGQSPHAPHDEGESMIIQVSDDESNGSDMDLDDDEPGQKLSSGSIAITQNRSQDVGTPSSLPPRPGSAKPASSTFNTSGPQTPSTQAREKELENKEKQLAAMRLTLKKKLAEKREKDRAAAAAAVAATTVTTSSPLRQQSSTSGPHPEEGVVQKSSYMAIDSGGSPAKATRAIADSGRDHKHQRRAELQSQLPTLDAEIANNASRMARLTEEMNKLVAENEKITKAKAQLTRELEDLGIDTEGMSHAQLKAKKDEIERENSPEKEASSQEATMASNSSGESQTASTTEPAVAAAPGPSPPELSTNSNTFPNFTGLPGLGPPTPLLPKAMPEEPPKSKSPILPDDAVNLRGPQSENQSQNLDSNKAEPTRPEDIVAVERGSATPLDDEEDFYSPPPPDEMDLDIERTAEAAPQIPVDPTASDPISPSEEGEVEMSESVDEAQDEEDYEPGEPAIETKTALQVTDASGIDAGRSLVTSQDSTEDEEDYEPPDIDREMPEVDKSIATAGSGNTMPPAEGDDDEMDMSTSLEESSNSNSDLDEEITSEPDSILGPNVSPPPTGNAGTLARGWQVTDAADTYAVDSVAPVEDKDEAVRFTPYESPLRMFKSYRYHPRYASEVSGGFLSWTFSHQIDPQKLLCQYESAGGSCNDSTCTDQHFRDISITGEKLLVQLGTANPGETAEERQRWNDGLRGVLKELRVKNIKDPNGIAAEIAKYRRHFLNDETRVVSLPPAGQ</sequence>
<keyword evidence="4" id="KW-1185">Reference proteome</keyword>
<feature type="region of interest" description="Disordered" evidence="1">
    <location>
        <begin position="769"/>
        <end position="1096"/>
    </location>
</feature>
<feature type="compositionally biased region" description="Basic and acidic residues" evidence="1">
    <location>
        <begin position="1023"/>
        <end position="1033"/>
    </location>
</feature>
<feature type="compositionally biased region" description="Basic and acidic residues" evidence="1">
    <location>
        <begin position="406"/>
        <end position="428"/>
    </location>
</feature>
<dbReference type="HOGENOM" id="CLU_285919_0_0_1"/>
<feature type="compositionally biased region" description="Basic and acidic residues" evidence="1">
    <location>
        <begin position="620"/>
        <end position="631"/>
    </location>
</feature>
<dbReference type="OMA" id="PHNIRYS"/>
<feature type="region of interest" description="Disordered" evidence="1">
    <location>
        <begin position="1"/>
        <end position="93"/>
    </location>
</feature>
<dbReference type="PANTHER" id="PTHR21563">
    <property type="entry name" value="ZINC FINGER C3H1 DOMAIN-CONTAINING PROTEIN"/>
    <property type="match status" value="1"/>
</dbReference>
<dbReference type="STRING" id="985895.E4ZWR7"/>
<feature type="compositionally biased region" description="Polar residues" evidence="1">
    <location>
        <begin position="439"/>
        <end position="469"/>
    </location>
</feature>
<feature type="compositionally biased region" description="Low complexity" evidence="1">
    <location>
        <begin position="330"/>
        <end position="341"/>
    </location>
</feature>
<dbReference type="Proteomes" id="UP000002668">
    <property type="component" value="Genome"/>
</dbReference>
<dbReference type="AlphaFoldDB" id="E4ZWR7"/>
<name>E4ZWR7_LEPMJ</name>
<reference evidence="4" key="1">
    <citation type="journal article" date="2011" name="Nat. Commun.">
        <title>Effector diversification within compartments of the Leptosphaeria maculans genome affected by Repeat-Induced Point mutations.</title>
        <authorList>
            <person name="Rouxel T."/>
            <person name="Grandaubert J."/>
            <person name="Hane J.K."/>
            <person name="Hoede C."/>
            <person name="van de Wouw A.P."/>
            <person name="Couloux A."/>
            <person name="Dominguez V."/>
            <person name="Anthouard V."/>
            <person name="Bally P."/>
            <person name="Bourras S."/>
            <person name="Cozijnsen A.J."/>
            <person name="Ciuffetti L.M."/>
            <person name="Degrave A."/>
            <person name="Dilmaghani A."/>
            <person name="Duret L."/>
            <person name="Fudal I."/>
            <person name="Goodwin S.B."/>
            <person name="Gout L."/>
            <person name="Glaser N."/>
            <person name="Linglin J."/>
            <person name="Kema G.H.J."/>
            <person name="Lapalu N."/>
            <person name="Lawrence C.B."/>
            <person name="May K."/>
            <person name="Meyer M."/>
            <person name="Ollivier B."/>
            <person name="Poulain J."/>
            <person name="Schoch C.L."/>
            <person name="Simon A."/>
            <person name="Spatafora J.W."/>
            <person name="Stachowiak A."/>
            <person name="Turgeon B.G."/>
            <person name="Tyler B.M."/>
            <person name="Vincent D."/>
            <person name="Weissenbach J."/>
            <person name="Amselem J."/>
            <person name="Quesneville H."/>
            <person name="Oliver R.P."/>
            <person name="Wincker P."/>
            <person name="Balesdent M.-H."/>
            <person name="Howlett B.J."/>
        </authorList>
    </citation>
    <scope>NUCLEOTIDE SEQUENCE [LARGE SCALE GENOMIC DNA]</scope>
    <source>
        <strain evidence="4">JN3 / isolate v23.1.3 / race Av1-4-5-6-7-8</strain>
    </source>
</reference>
<feature type="compositionally biased region" description="Polar residues" evidence="1">
    <location>
        <begin position="603"/>
        <end position="619"/>
    </location>
</feature>
<dbReference type="InParanoid" id="E4ZWR7"/>
<feature type="compositionally biased region" description="Polar residues" evidence="1">
    <location>
        <begin position="370"/>
        <end position="405"/>
    </location>
</feature>
<protein>
    <recommendedName>
        <fullName evidence="2">Putative zinc-finger domain-containing protein</fullName>
    </recommendedName>
</protein>
<feature type="compositionally biased region" description="Basic and acidic residues" evidence="1">
    <location>
        <begin position="784"/>
        <end position="800"/>
    </location>
</feature>
<dbReference type="PANTHER" id="PTHR21563:SF3">
    <property type="entry name" value="ZINC FINGER C3H1 DOMAIN-CONTAINING PROTEIN"/>
    <property type="match status" value="1"/>
</dbReference>
<feature type="compositionally biased region" description="Polar residues" evidence="1">
    <location>
        <begin position="883"/>
        <end position="895"/>
    </location>
</feature>
<dbReference type="EMBL" id="FP929127">
    <property type="protein sequence ID" value="CBX96043.1"/>
    <property type="molecule type" value="Genomic_DNA"/>
</dbReference>
<feature type="region of interest" description="Disordered" evidence="1">
    <location>
        <begin position="290"/>
        <end position="730"/>
    </location>
</feature>
<feature type="compositionally biased region" description="Low complexity" evidence="1">
    <location>
        <begin position="653"/>
        <end position="665"/>
    </location>
</feature>
<evidence type="ECO:0000259" key="2">
    <source>
        <dbReference type="Pfam" id="PF10650"/>
    </source>
</evidence>
<feature type="compositionally biased region" description="Pro residues" evidence="1">
    <location>
        <begin position="134"/>
        <end position="149"/>
    </location>
</feature>
<evidence type="ECO:0000256" key="1">
    <source>
        <dbReference type="SAM" id="MobiDB-lite"/>
    </source>
</evidence>
<evidence type="ECO:0000313" key="3">
    <source>
        <dbReference type="EMBL" id="CBX96043.1"/>
    </source>
</evidence>
<feature type="compositionally biased region" description="Polar residues" evidence="1">
    <location>
        <begin position="801"/>
        <end position="821"/>
    </location>
</feature>
<feature type="compositionally biased region" description="Acidic residues" evidence="1">
    <location>
        <begin position="1012"/>
        <end position="1022"/>
    </location>
</feature>
<feature type="compositionally biased region" description="Acidic residues" evidence="1">
    <location>
        <begin position="960"/>
        <end position="981"/>
    </location>
</feature>
<evidence type="ECO:0000313" key="4">
    <source>
        <dbReference type="Proteomes" id="UP000002668"/>
    </source>
</evidence>
<accession>E4ZWR7</accession>
<feature type="compositionally biased region" description="Acidic residues" evidence="1">
    <location>
        <begin position="553"/>
        <end position="568"/>
    </location>
</feature>
<feature type="compositionally biased region" description="Polar residues" evidence="1">
    <location>
        <begin position="21"/>
        <end position="33"/>
    </location>
</feature>
<proteinExistence type="predicted"/>
<organism evidence="4">
    <name type="scientific">Leptosphaeria maculans (strain JN3 / isolate v23.1.3 / race Av1-4-5-6-7-8)</name>
    <name type="common">Blackleg fungus</name>
    <name type="synonym">Phoma lingam</name>
    <dbReference type="NCBI Taxonomy" id="985895"/>
    <lineage>
        <taxon>Eukaryota</taxon>
        <taxon>Fungi</taxon>
        <taxon>Dikarya</taxon>
        <taxon>Ascomycota</taxon>
        <taxon>Pezizomycotina</taxon>
        <taxon>Dothideomycetes</taxon>
        <taxon>Pleosporomycetidae</taxon>
        <taxon>Pleosporales</taxon>
        <taxon>Pleosporineae</taxon>
        <taxon>Leptosphaeriaceae</taxon>
        <taxon>Plenodomus</taxon>
        <taxon>Plenodomus lingam/Leptosphaeria maculans species complex</taxon>
    </lineage>
</organism>
<feature type="region of interest" description="Disordered" evidence="1">
    <location>
        <begin position="107"/>
        <end position="246"/>
    </location>
</feature>
<dbReference type="GeneID" id="13288529"/>
<gene>
    <name evidence="3" type="ORF">LEMA_P031950.1</name>
</gene>
<dbReference type="VEuPathDB" id="FungiDB:LEMA_P031950.1"/>
<dbReference type="InterPro" id="IPR019607">
    <property type="entry name" value="Putative_zinc-finger_domain"/>
</dbReference>
<dbReference type="OrthoDB" id="1922977at2759"/>
<feature type="compositionally biased region" description="Polar residues" evidence="1">
    <location>
        <begin position="306"/>
        <end position="315"/>
    </location>
</feature>
<feature type="domain" description="Putative zinc-finger" evidence="2">
    <location>
        <begin position="1169"/>
        <end position="1190"/>
    </location>
</feature>
<feature type="compositionally biased region" description="Basic and acidic residues" evidence="1">
    <location>
        <begin position="234"/>
        <end position="246"/>
    </location>
</feature>